<accession>A0A4Z0GIC4</accession>
<sequence>MTLQTVDAIINNFNVPYNEITHGFITGNFVSQSQSFSALNIIFYLSEWFKLDVKLGIDKLNQIIVSLPFMDMKICTGIFKTISGMLGRSIFKYQSIKNTFCKSLLQSYRNMKYQEEMDTRFRDWSTLEGIYSLSILAKKYYTELQLNNIEIPIDLTDLIELLKRDVSPEVRNQMEE</sequence>
<reference evidence="1 2" key="1">
    <citation type="journal article" date="2015" name="Int. J. Syst. Evol. Microbiol.">
        <title>Sporolactobacillus shoreae sp. nov. and Sporolactobacillus spathodeae sp. nov., two spore-forming lactic acid bacteria isolated from tree barks in Thailand.</title>
        <authorList>
            <person name="Thamacharoensuk T."/>
            <person name="Kitahara M."/>
            <person name="Ohkuma M."/>
            <person name="Thongchul N."/>
            <person name="Tanasupawat S."/>
        </authorList>
    </citation>
    <scope>NUCLEOTIDE SEQUENCE [LARGE SCALE GENOMIC DNA]</scope>
    <source>
        <strain evidence="1 2">BK92</strain>
    </source>
</reference>
<dbReference type="RefSeq" id="WP_135350164.1">
    <property type="nucleotide sequence ID" value="NZ_SRJD01000049.1"/>
</dbReference>
<evidence type="ECO:0000313" key="2">
    <source>
        <dbReference type="Proteomes" id="UP000298347"/>
    </source>
</evidence>
<evidence type="ECO:0000313" key="1">
    <source>
        <dbReference type="EMBL" id="TGA95514.1"/>
    </source>
</evidence>
<dbReference type="EMBL" id="SRJD01000049">
    <property type="protein sequence ID" value="TGA95514.1"/>
    <property type="molecule type" value="Genomic_DNA"/>
</dbReference>
<comment type="caution">
    <text evidence="1">The sequence shown here is derived from an EMBL/GenBank/DDBJ whole genome shotgun (WGS) entry which is preliminary data.</text>
</comment>
<gene>
    <name evidence="1" type="ORF">E4665_17915</name>
</gene>
<dbReference type="OrthoDB" id="10016190at2"/>
<organism evidence="1 2">
    <name type="scientific">Sporolactobacillus shoreae</name>
    <dbReference type="NCBI Taxonomy" id="1465501"/>
    <lineage>
        <taxon>Bacteria</taxon>
        <taxon>Bacillati</taxon>
        <taxon>Bacillota</taxon>
        <taxon>Bacilli</taxon>
        <taxon>Bacillales</taxon>
        <taxon>Sporolactobacillaceae</taxon>
        <taxon>Sporolactobacillus</taxon>
    </lineage>
</organism>
<dbReference type="Proteomes" id="UP000298347">
    <property type="component" value="Unassembled WGS sequence"/>
</dbReference>
<protein>
    <submittedName>
        <fullName evidence="1">Uncharacterized protein</fullName>
    </submittedName>
</protein>
<dbReference type="AlphaFoldDB" id="A0A4Z0GIC4"/>
<name>A0A4Z0GIC4_9BACL</name>
<proteinExistence type="predicted"/>
<keyword evidence="2" id="KW-1185">Reference proteome</keyword>